<reference evidence="4 5" key="1">
    <citation type="journal article" date="2019" name="Emerg. Microbes Infect.">
        <title>Comprehensive subspecies identification of 175 nontuberculous mycobacteria species based on 7547 genomic profiles.</title>
        <authorList>
            <person name="Matsumoto Y."/>
            <person name="Kinjo T."/>
            <person name="Motooka D."/>
            <person name="Nabeya D."/>
            <person name="Jung N."/>
            <person name="Uechi K."/>
            <person name="Horii T."/>
            <person name="Iida T."/>
            <person name="Fujita J."/>
            <person name="Nakamura S."/>
        </authorList>
    </citation>
    <scope>NUCLEOTIDE SEQUENCE [LARGE SCALE GENOMIC DNA]</scope>
    <source>
        <strain evidence="4 5">JCM 15296</strain>
    </source>
</reference>
<evidence type="ECO:0000256" key="1">
    <source>
        <dbReference type="ARBA" id="ARBA00006484"/>
    </source>
</evidence>
<dbReference type="InterPro" id="IPR002347">
    <property type="entry name" value="SDR_fam"/>
</dbReference>
<evidence type="ECO:0000256" key="2">
    <source>
        <dbReference type="ARBA" id="ARBA00023002"/>
    </source>
</evidence>
<dbReference type="Proteomes" id="UP000465609">
    <property type="component" value="Chromosome"/>
</dbReference>
<proteinExistence type="inferred from homology"/>
<gene>
    <name evidence="4" type="ORF">MAUB_52620</name>
</gene>
<dbReference type="PRINTS" id="PR00081">
    <property type="entry name" value="GDHRDH"/>
</dbReference>
<organism evidence="4 5">
    <name type="scientific">Mycolicibacterium aubagnense</name>
    <dbReference type="NCBI Taxonomy" id="319707"/>
    <lineage>
        <taxon>Bacteria</taxon>
        <taxon>Bacillati</taxon>
        <taxon>Actinomycetota</taxon>
        <taxon>Actinomycetes</taxon>
        <taxon>Mycobacteriales</taxon>
        <taxon>Mycobacteriaceae</taxon>
        <taxon>Mycolicibacterium</taxon>
    </lineage>
</organism>
<evidence type="ECO:0000313" key="5">
    <source>
        <dbReference type="Proteomes" id="UP000465609"/>
    </source>
</evidence>
<evidence type="ECO:0000313" key="4">
    <source>
        <dbReference type="EMBL" id="BBX87389.1"/>
    </source>
</evidence>
<dbReference type="Pfam" id="PF00106">
    <property type="entry name" value="adh_short"/>
    <property type="match status" value="1"/>
</dbReference>
<dbReference type="Gene3D" id="3.40.50.720">
    <property type="entry name" value="NAD(P)-binding Rossmann-like Domain"/>
    <property type="match status" value="1"/>
</dbReference>
<dbReference type="PANTHER" id="PTHR44196:SF1">
    <property type="entry name" value="DEHYDROGENASE_REDUCTASE SDR FAMILY MEMBER 7B"/>
    <property type="match status" value="1"/>
</dbReference>
<dbReference type="PRINTS" id="PR00080">
    <property type="entry name" value="SDRFAMILY"/>
</dbReference>
<evidence type="ECO:0000256" key="3">
    <source>
        <dbReference type="RuleBase" id="RU000363"/>
    </source>
</evidence>
<name>A0ABM7IKZ9_9MYCO</name>
<dbReference type="PANTHER" id="PTHR44196">
    <property type="entry name" value="DEHYDROGENASE/REDUCTASE SDR FAMILY MEMBER 7B"/>
    <property type="match status" value="1"/>
</dbReference>
<sequence>MRDYRGRTIVITGAGSGIGQALALEFARRGAQLALSDRVETGLGDTMRQCQTLGATARSYQVDVADRTAIYDHADVVAADFGAVDVLINNAGVAVHGRIGETPDADLEWLMNVNFWGVVHGSRAFLPHLAATGHGQLANVSSIFGLISTPKDSIYNASKFAVRGFTESLQQELRLDRVPVSVSCIHPGGIKTNIATNARVGPGESADQVQRLFARAAVTSPQTAARTIIGGLARNRARILVGYDAYLIAALPRVLGPHYGRLVETGARLVGI</sequence>
<dbReference type="EMBL" id="AP022577">
    <property type="protein sequence ID" value="BBX87389.1"/>
    <property type="molecule type" value="Genomic_DNA"/>
</dbReference>
<dbReference type="InterPro" id="IPR036291">
    <property type="entry name" value="NAD(P)-bd_dom_sf"/>
</dbReference>
<protein>
    <submittedName>
        <fullName evidence="4">Short chain dehydrogenase/reductase</fullName>
    </submittedName>
</protein>
<dbReference type="SUPFAM" id="SSF51735">
    <property type="entry name" value="NAD(P)-binding Rossmann-fold domains"/>
    <property type="match status" value="1"/>
</dbReference>
<comment type="similarity">
    <text evidence="1 3">Belongs to the short-chain dehydrogenases/reductases (SDR) family.</text>
</comment>
<dbReference type="PROSITE" id="PS00061">
    <property type="entry name" value="ADH_SHORT"/>
    <property type="match status" value="1"/>
</dbReference>
<keyword evidence="2" id="KW-0560">Oxidoreductase</keyword>
<dbReference type="InterPro" id="IPR020904">
    <property type="entry name" value="Sc_DH/Rdtase_CS"/>
</dbReference>
<dbReference type="RefSeq" id="WP_138229793.1">
    <property type="nucleotide sequence ID" value="NZ_AP022577.1"/>
</dbReference>
<keyword evidence="5" id="KW-1185">Reference proteome</keyword>
<accession>A0ABM7IKZ9</accession>